<dbReference type="InterPro" id="IPR051460">
    <property type="entry name" value="HdrC_iron-sulfur_subunit"/>
</dbReference>
<dbReference type="EMBL" id="LAZR01000133">
    <property type="protein sequence ID" value="KKN87915.1"/>
    <property type="molecule type" value="Genomic_DNA"/>
</dbReference>
<dbReference type="SUPFAM" id="SSF46548">
    <property type="entry name" value="alpha-helical ferredoxin"/>
    <property type="match status" value="1"/>
</dbReference>
<sequence length="188" mass="21467">MRRELSDKALHSEFRLTVEKMSGQNLSDCYQCGKCSGGCPVLPDVKHSPNQLIRMVQFGLADDVLSSESLWCCTACGTCNGRCPMGVDIVRIMDTLRSLAEDVYKPHGALEVWTFYQSFLDCVRQFGRLNEIGLMGGYNINSGRLWTNMIKAPWFILKNKLTVSPHTIKRIDRLRRVFERIEQIEESK</sequence>
<dbReference type="PROSITE" id="PS00198">
    <property type="entry name" value="4FE4S_FER_1"/>
    <property type="match status" value="1"/>
</dbReference>
<gene>
    <name evidence="7" type="ORF">LCGC14_0254460</name>
</gene>
<dbReference type="InterPro" id="IPR017896">
    <property type="entry name" value="4Fe4S_Fe-S-bd"/>
</dbReference>
<keyword evidence="5" id="KW-0411">Iron-sulfur</keyword>
<keyword evidence="3" id="KW-0560">Oxidoreductase</keyword>
<evidence type="ECO:0000313" key="7">
    <source>
        <dbReference type="EMBL" id="KKN87915.1"/>
    </source>
</evidence>
<name>A0A0F9U3V1_9ZZZZ</name>
<dbReference type="Pfam" id="PF13183">
    <property type="entry name" value="Fer4_8"/>
    <property type="match status" value="1"/>
</dbReference>
<evidence type="ECO:0000256" key="5">
    <source>
        <dbReference type="ARBA" id="ARBA00023014"/>
    </source>
</evidence>
<dbReference type="GO" id="GO:0046872">
    <property type="term" value="F:metal ion binding"/>
    <property type="evidence" value="ECO:0007669"/>
    <property type="project" value="UniProtKB-KW"/>
</dbReference>
<dbReference type="AlphaFoldDB" id="A0A0F9U3V1"/>
<keyword evidence="1" id="KW-0004">4Fe-4S</keyword>
<proteinExistence type="predicted"/>
<comment type="caution">
    <text evidence="7">The sequence shown here is derived from an EMBL/GenBank/DDBJ whole genome shotgun (WGS) entry which is preliminary data.</text>
</comment>
<dbReference type="PANTHER" id="PTHR43255">
    <property type="entry name" value="IRON-SULFUR-BINDING OXIDOREDUCTASE FADF-RELATED-RELATED"/>
    <property type="match status" value="1"/>
</dbReference>
<reference evidence="7" key="1">
    <citation type="journal article" date="2015" name="Nature">
        <title>Complex archaea that bridge the gap between prokaryotes and eukaryotes.</title>
        <authorList>
            <person name="Spang A."/>
            <person name="Saw J.H."/>
            <person name="Jorgensen S.L."/>
            <person name="Zaremba-Niedzwiedzka K."/>
            <person name="Martijn J."/>
            <person name="Lind A.E."/>
            <person name="van Eijk R."/>
            <person name="Schleper C."/>
            <person name="Guy L."/>
            <person name="Ettema T.J."/>
        </authorList>
    </citation>
    <scope>NUCLEOTIDE SEQUENCE</scope>
</reference>
<dbReference type="Gene3D" id="1.10.1060.10">
    <property type="entry name" value="Alpha-helical ferredoxin"/>
    <property type="match status" value="1"/>
</dbReference>
<dbReference type="InterPro" id="IPR009051">
    <property type="entry name" value="Helical_ferredxn"/>
</dbReference>
<dbReference type="InterPro" id="IPR017900">
    <property type="entry name" value="4Fe4S_Fe_S_CS"/>
</dbReference>
<evidence type="ECO:0000256" key="4">
    <source>
        <dbReference type="ARBA" id="ARBA00023004"/>
    </source>
</evidence>
<dbReference type="GO" id="GO:0016491">
    <property type="term" value="F:oxidoreductase activity"/>
    <property type="evidence" value="ECO:0007669"/>
    <property type="project" value="UniProtKB-KW"/>
</dbReference>
<accession>A0A0F9U3V1</accession>
<dbReference type="GO" id="GO:0005886">
    <property type="term" value="C:plasma membrane"/>
    <property type="evidence" value="ECO:0007669"/>
    <property type="project" value="TreeGrafter"/>
</dbReference>
<dbReference type="PANTHER" id="PTHR43255:SF1">
    <property type="entry name" value="IRON-SULFUR-BINDING OXIDOREDUCTASE FADF-RELATED"/>
    <property type="match status" value="1"/>
</dbReference>
<organism evidence="7">
    <name type="scientific">marine sediment metagenome</name>
    <dbReference type="NCBI Taxonomy" id="412755"/>
    <lineage>
        <taxon>unclassified sequences</taxon>
        <taxon>metagenomes</taxon>
        <taxon>ecological metagenomes</taxon>
    </lineage>
</organism>
<evidence type="ECO:0000256" key="1">
    <source>
        <dbReference type="ARBA" id="ARBA00022485"/>
    </source>
</evidence>
<keyword evidence="2" id="KW-0479">Metal-binding</keyword>
<keyword evidence="4" id="KW-0408">Iron</keyword>
<evidence type="ECO:0000256" key="3">
    <source>
        <dbReference type="ARBA" id="ARBA00023002"/>
    </source>
</evidence>
<feature type="domain" description="4Fe-4S ferredoxin-type" evidence="6">
    <location>
        <begin position="26"/>
        <end position="87"/>
    </location>
</feature>
<evidence type="ECO:0000259" key="6">
    <source>
        <dbReference type="Pfam" id="PF13183"/>
    </source>
</evidence>
<dbReference type="GO" id="GO:0051539">
    <property type="term" value="F:4 iron, 4 sulfur cluster binding"/>
    <property type="evidence" value="ECO:0007669"/>
    <property type="project" value="UniProtKB-KW"/>
</dbReference>
<evidence type="ECO:0000256" key="2">
    <source>
        <dbReference type="ARBA" id="ARBA00022723"/>
    </source>
</evidence>
<protein>
    <recommendedName>
        <fullName evidence="6">4Fe-4S ferredoxin-type domain-containing protein</fullName>
    </recommendedName>
</protein>